<proteinExistence type="predicted"/>
<dbReference type="EMBL" id="ML119170">
    <property type="protein sequence ID" value="RPB08020.1"/>
    <property type="molecule type" value="Genomic_DNA"/>
</dbReference>
<keyword evidence="2" id="KW-1185">Reference proteome</keyword>
<dbReference type="InParanoid" id="A0A3N4KC07"/>
<sequence>MAVRDLRPIKELGFGRQGQITANRTIRQDPPSVGERLYLGSLKLSTYSTLSRSQIGSCYSVCTCLRAGRLGWIAAGRGDPRARFRGFAGSVF</sequence>
<organism evidence="1 2">
    <name type="scientific">Morchella conica CCBAS932</name>
    <dbReference type="NCBI Taxonomy" id="1392247"/>
    <lineage>
        <taxon>Eukaryota</taxon>
        <taxon>Fungi</taxon>
        <taxon>Dikarya</taxon>
        <taxon>Ascomycota</taxon>
        <taxon>Pezizomycotina</taxon>
        <taxon>Pezizomycetes</taxon>
        <taxon>Pezizales</taxon>
        <taxon>Morchellaceae</taxon>
        <taxon>Morchella</taxon>
    </lineage>
</organism>
<name>A0A3N4KC07_9PEZI</name>
<protein>
    <submittedName>
        <fullName evidence="1">Uncharacterized protein</fullName>
    </submittedName>
</protein>
<accession>A0A3N4KC07</accession>
<evidence type="ECO:0000313" key="2">
    <source>
        <dbReference type="Proteomes" id="UP000277580"/>
    </source>
</evidence>
<dbReference type="AlphaFoldDB" id="A0A3N4KC07"/>
<dbReference type="Proteomes" id="UP000277580">
    <property type="component" value="Unassembled WGS sequence"/>
</dbReference>
<evidence type="ECO:0000313" key="1">
    <source>
        <dbReference type="EMBL" id="RPB08020.1"/>
    </source>
</evidence>
<reference evidence="1 2" key="1">
    <citation type="journal article" date="2018" name="Nat. Ecol. Evol.">
        <title>Pezizomycetes genomes reveal the molecular basis of ectomycorrhizal truffle lifestyle.</title>
        <authorList>
            <person name="Murat C."/>
            <person name="Payen T."/>
            <person name="Noel B."/>
            <person name="Kuo A."/>
            <person name="Morin E."/>
            <person name="Chen J."/>
            <person name="Kohler A."/>
            <person name="Krizsan K."/>
            <person name="Balestrini R."/>
            <person name="Da Silva C."/>
            <person name="Montanini B."/>
            <person name="Hainaut M."/>
            <person name="Levati E."/>
            <person name="Barry K.W."/>
            <person name="Belfiori B."/>
            <person name="Cichocki N."/>
            <person name="Clum A."/>
            <person name="Dockter R.B."/>
            <person name="Fauchery L."/>
            <person name="Guy J."/>
            <person name="Iotti M."/>
            <person name="Le Tacon F."/>
            <person name="Lindquist E.A."/>
            <person name="Lipzen A."/>
            <person name="Malagnac F."/>
            <person name="Mello A."/>
            <person name="Molinier V."/>
            <person name="Miyauchi S."/>
            <person name="Poulain J."/>
            <person name="Riccioni C."/>
            <person name="Rubini A."/>
            <person name="Sitrit Y."/>
            <person name="Splivallo R."/>
            <person name="Traeger S."/>
            <person name="Wang M."/>
            <person name="Zifcakova L."/>
            <person name="Wipf D."/>
            <person name="Zambonelli A."/>
            <person name="Paolocci F."/>
            <person name="Nowrousian M."/>
            <person name="Ottonello S."/>
            <person name="Baldrian P."/>
            <person name="Spatafora J.W."/>
            <person name="Henrissat B."/>
            <person name="Nagy L.G."/>
            <person name="Aury J.M."/>
            <person name="Wincker P."/>
            <person name="Grigoriev I.V."/>
            <person name="Bonfante P."/>
            <person name="Martin F.M."/>
        </authorList>
    </citation>
    <scope>NUCLEOTIDE SEQUENCE [LARGE SCALE GENOMIC DNA]</scope>
    <source>
        <strain evidence="1 2">CCBAS932</strain>
    </source>
</reference>
<gene>
    <name evidence="1" type="ORF">P167DRAFT_370615</name>
</gene>